<feature type="region of interest" description="Disordered" evidence="1">
    <location>
        <begin position="94"/>
        <end position="151"/>
    </location>
</feature>
<dbReference type="Proteomes" id="UP001501455">
    <property type="component" value="Unassembled WGS sequence"/>
</dbReference>
<gene>
    <name evidence="2" type="ORF">GCM10019016_113850</name>
</gene>
<evidence type="ECO:0000313" key="3">
    <source>
        <dbReference type="Proteomes" id="UP001501455"/>
    </source>
</evidence>
<keyword evidence="3" id="KW-1185">Reference proteome</keyword>
<comment type="caution">
    <text evidence="2">The sequence shown here is derived from an EMBL/GenBank/DDBJ whole genome shotgun (WGS) entry which is preliminary data.</text>
</comment>
<evidence type="ECO:0000313" key="2">
    <source>
        <dbReference type="EMBL" id="GAA3504272.1"/>
    </source>
</evidence>
<feature type="region of interest" description="Disordered" evidence="1">
    <location>
        <begin position="1"/>
        <end position="79"/>
    </location>
</feature>
<name>A0ABP6U9I5_9ACTN</name>
<evidence type="ECO:0000256" key="1">
    <source>
        <dbReference type="SAM" id="MobiDB-lite"/>
    </source>
</evidence>
<protein>
    <submittedName>
        <fullName evidence="2">Uncharacterized protein</fullName>
    </submittedName>
</protein>
<sequence>MRQDGDEQQRRPERDGQSQSGVDDGDVLDRVRQESGHRTWRSNRWDPIGRDRGVSEGLMEHGGPLREVPVVSGDDSSVARSRLTRQEIRESFFVNGPASSRRGAGARPSLRDGTAGVARRPPSPHNEAVTRDVSVGLTREATPCSTARSQS</sequence>
<reference evidence="3" key="1">
    <citation type="journal article" date="2019" name="Int. J. Syst. Evol. Microbiol.">
        <title>The Global Catalogue of Microorganisms (GCM) 10K type strain sequencing project: providing services to taxonomists for standard genome sequencing and annotation.</title>
        <authorList>
            <consortium name="The Broad Institute Genomics Platform"/>
            <consortium name="The Broad Institute Genome Sequencing Center for Infectious Disease"/>
            <person name="Wu L."/>
            <person name="Ma J."/>
        </authorList>
    </citation>
    <scope>NUCLEOTIDE SEQUENCE [LARGE SCALE GENOMIC DNA]</scope>
    <source>
        <strain evidence="3">JCM 4816</strain>
    </source>
</reference>
<feature type="compositionally biased region" description="Basic and acidic residues" evidence="1">
    <location>
        <begin position="1"/>
        <end position="16"/>
    </location>
</feature>
<dbReference type="EMBL" id="BAAAXF010000081">
    <property type="protein sequence ID" value="GAA3504272.1"/>
    <property type="molecule type" value="Genomic_DNA"/>
</dbReference>
<organism evidence="2 3">
    <name type="scientific">Streptomyces prasinosporus</name>
    <dbReference type="NCBI Taxonomy" id="68256"/>
    <lineage>
        <taxon>Bacteria</taxon>
        <taxon>Bacillati</taxon>
        <taxon>Actinomycetota</taxon>
        <taxon>Actinomycetes</taxon>
        <taxon>Kitasatosporales</taxon>
        <taxon>Streptomycetaceae</taxon>
        <taxon>Streptomyces</taxon>
        <taxon>Streptomyces albogriseolus group</taxon>
    </lineage>
</organism>
<proteinExistence type="predicted"/>
<accession>A0ABP6U9I5</accession>
<feature type="compositionally biased region" description="Basic and acidic residues" evidence="1">
    <location>
        <begin position="27"/>
        <end position="54"/>
    </location>
</feature>